<gene>
    <name evidence="1" type="ORF">MMH89_03225</name>
</gene>
<protein>
    <submittedName>
        <fullName evidence="1">Uncharacterized protein</fullName>
    </submittedName>
</protein>
<evidence type="ECO:0000313" key="2">
    <source>
        <dbReference type="Proteomes" id="UP001055955"/>
    </source>
</evidence>
<dbReference type="EMBL" id="CP092900">
    <property type="protein sequence ID" value="UTC24234.1"/>
    <property type="molecule type" value="Genomic_DNA"/>
</dbReference>
<proteinExistence type="predicted"/>
<evidence type="ECO:0000313" key="1">
    <source>
        <dbReference type="EMBL" id="UTC24234.1"/>
    </source>
</evidence>
<sequence>MYIDIQQLSKQDYVLLSQLIKCIGKADINVQEYHLFKQFWLKRLYYKSILDNSTWLYLCNYRYSVIECQWAQVIKGNRGVDYLLNELKVLGLSVDLSDFLIQGQWVWWRLHPKSSRYKVIRWWQSILFGSHLYILIAKNKTFFLYQLVAGCFKRVSASEVMSVLSVIQKYEQLLIKFYHELYQRSCWWHWGLRMLIKQMLLAVNKQMDGVKDFVRKQFKAQASIGKIILMNPKNTGVLDWMAVSDWRSWLQIHNDPIFKARYELYNSGKSMASCLSLSEIQRISGEMLLDYSLANFLFSCCAKEQFEKEVTNANLLPISDLFILHAQNYYQIKLAGHYCFRAYCDQNKLDKKVAWYVFSKESITHALCYYSDLSSWSSIAIIHQASYSLFLCIQHNYHYQFVQKVQHAWSTLMHLVYPAKDFSRFNISYNAYQSSGLLHEEFTPFLVDVFMSVHANTRDSIQVEQILSKEEKSSDFWLSAAKRLNLSLTQGAYD</sequence>
<name>A0ABY5DK22_9GAMM</name>
<dbReference type="Proteomes" id="UP001055955">
    <property type="component" value="Chromosome"/>
</dbReference>
<accession>A0ABY5DK22</accession>
<dbReference type="RefSeq" id="WP_258568019.1">
    <property type="nucleotide sequence ID" value="NZ_CP092900.1"/>
</dbReference>
<reference evidence="1 2" key="1">
    <citation type="journal article" date="2022" name="Nat. Microbiol.">
        <title>The microbiome of a bacterivorous marine choanoflagellate contains a resource-demanding obligate bacterial associate.</title>
        <authorList>
            <person name="Needham D.M."/>
            <person name="Poirier C."/>
            <person name="Bachy C."/>
            <person name="George E.E."/>
            <person name="Wilken S."/>
            <person name="Yung C.C.M."/>
            <person name="Limardo A.J."/>
            <person name="Morando M."/>
            <person name="Sudek L."/>
            <person name="Malmstrom R.R."/>
            <person name="Keeling P.J."/>
            <person name="Santoro A.E."/>
            <person name="Worden A.Z."/>
        </authorList>
    </citation>
    <scope>NUCLEOTIDE SEQUENCE [LARGE SCALE GENOMIC DNA]</scope>
    <source>
        <strain evidence="1 2">Comchoano-1</strain>
    </source>
</reference>
<organism evidence="1 2">
    <name type="scientific">Candidatus Comchoanobacter bicostacola</name>
    <dbReference type="NCBI Taxonomy" id="2919598"/>
    <lineage>
        <taxon>Bacteria</taxon>
        <taxon>Pseudomonadati</taxon>
        <taxon>Pseudomonadota</taxon>
        <taxon>Gammaproteobacteria</taxon>
        <taxon>Candidatus Comchoanobacterales</taxon>
        <taxon>Candidatus Comchoanobacteraceae</taxon>
        <taxon>Candidatus Comchoanobacter</taxon>
    </lineage>
</organism>
<keyword evidence="2" id="KW-1185">Reference proteome</keyword>